<gene>
    <name evidence="1" type="ORF">FSB_LOCUS30319</name>
    <name evidence="2" type="ORF">FSB_LOCUS48733</name>
</gene>
<organism evidence="2">
    <name type="scientific">Fagus sylvatica</name>
    <name type="common">Beechnut</name>
    <dbReference type="NCBI Taxonomy" id="28930"/>
    <lineage>
        <taxon>Eukaryota</taxon>
        <taxon>Viridiplantae</taxon>
        <taxon>Streptophyta</taxon>
        <taxon>Embryophyta</taxon>
        <taxon>Tracheophyta</taxon>
        <taxon>Spermatophyta</taxon>
        <taxon>Magnoliopsida</taxon>
        <taxon>eudicotyledons</taxon>
        <taxon>Gunneridae</taxon>
        <taxon>Pentapetalae</taxon>
        <taxon>rosids</taxon>
        <taxon>fabids</taxon>
        <taxon>Fagales</taxon>
        <taxon>Fagaceae</taxon>
        <taxon>Fagus</taxon>
    </lineage>
</organism>
<evidence type="ECO:0000313" key="1">
    <source>
        <dbReference type="EMBL" id="SPD02437.1"/>
    </source>
</evidence>
<evidence type="ECO:0000313" key="2">
    <source>
        <dbReference type="EMBL" id="SPD20851.1"/>
    </source>
</evidence>
<name>A0A2N9IAF4_FAGSY</name>
<accession>A0A2N9IAF4</accession>
<dbReference type="EMBL" id="OIVN01002304">
    <property type="protein sequence ID" value="SPD02437.1"/>
    <property type="molecule type" value="Genomic_DNA"/>
</dbReference>
<protein>
    <submittedName>
        <fullName evidence="2">Uncharacterized protein</fullName>
    </submittedName>
</protein>
<dbReference type="AlphaFoldDB" id="A0A2N9IAF4"/>
<dbReference type="EMBL" id="OIVN01005101">
    <property type="protein sequence ID" value="SPD20851.1"/>
    <property type="molecule type" value="Genomic_DNA"/>
</dbReference>
<sequence>MAPSSSSSSSSSSSLPLSKLCFHCREEATQFIKGWKLRSGGFAGLCARCG</sequence>
<reference evidence="2" key="1">
    <citation type="submission" date="2018-02" db="EMBL/GenBank/DDBJ databases">
        <authorList>
            <person name="Cohen D.B."/>
            <person name="Kent A.D."/>
        </authorList>
    </citation>
    <scope>NUCLEOTIDE SEQUENCE</scope>
</reference>
<proteinExistence type="predicted"/>